<dbReference type="Proteomes" id="UP001327560">
    <property type="component" value="Chromosome 2"/>
</dbReference>
<evidence type="ECO:0000313" key="1">
    <source>
        <dbReference type="EMBL" id="WOK98473.1"/>
    </source>
</evidence>
<name>A0AAQ3JZW8_9LILI</name>
<sequence length="274" mass="32086">MAFPPKPPHDRGRRLSELLEEQQEPFLLDVYLLEKGCSERLFASQPRNMCWPVNACRRLQRIPSHDGFTRRCWLLKCMLTKFLNGRVIRKALNWDKKLLHFPYTGSKKNDDAVDVQLQWKCIEEEENSKQLSPVSVLEMHSCEASPVHITNEEEDESALAPNSPRKDLDIFRELVELAYTSALNQFAKSKKQLDEEIAQSKVTHEESTSWHREKDDLSCITQLTFSDISNSKREWHEFQPQVREIVTRIEKAIFEDIIREDVILELQGLYCTLE</sequence>
<protein>
    <recommendedName>
        <fullName evidence="3">DUF4378 domain-containing protein</fullName>
    </recommendedName>
</protein>
<evidence type="ECO:0008006" key="3">
    <source>
        <dbReference type="Google" id="ProtNLM"/>
    </source>
</evidence>
<proteinExistence type="predicted"/>
<dbReference type="PANTHER" id="PTHR36885">
    <property type="entry name" value="EXPRESSED PROTEIN"/>
    <property type="match status" value="1"/>
</dbReference>
<dbReference type="EMBL" id="CP136891">
    <property type="protein sequence ID" value="WOK98473.1"/>
    <property type="molecule type" value="Genomic_DNA"/>
</dbReference>
<accession>A0AAQ3JZW8</accession>
<gene>
    <name evidence="1" type="ORF">Cni_G07185</name>
</gene>
<organism evidence="1 2">
    <name type="scientific">Canna indica</name>
    <name type="common">Indian-shot</name>
    <dbReference type="NCBI Taxonomy" id="4628"/>
    <lineage>
        <taxon>Eukaryota</taxon>
        <taxon>Viridiplantae</taxon>
        <taxon>Streptophyta</taxon>
        <taxon>Embryophyta</taxon>
        <taxon>Tracheophyta</taxon>
        <taxon>Spermatophyta</taxon>
        <taxon>Magnoliopsida</taxon>
        <taxon>Liliopsida</taxon>
        <taxon>Zingiberales</taxon>
        <taxon>Cannaceae</taxon>
        <taxon>Canna</taxon>
    </lineage>
</organism>
<keyword evidence="2" id="KW-1185">Reference proteome</keyword>
<dbReference type="PANTHER" id="PTHR36885:SF2">
    <property type="entry name" value="DUF4378 DOMAIN-CONTAINING PROTEIN"/>
    <property type="match status" value="1"/>
</dbReference>
<dbReference type="AlphaFoldDB" id="A0AAQ3JZW8"/>
<evidence type="ECO:0000313" key="2">
    <source>
        <dbReference type="Proteomes" id="UP001327560"/>
    </source>
</evidence>
<reference evidence="1 2" key="1">
    <citation type="submission" date="2023-10" db="EMBL/GenBank/DDBJ databases">
        <title>Chromosome-scale genome assembly provides insights into flower coloration mechanisms of Canna indica.</title>
        <authorList>
            <person name="Li C."/>
        </authorList>
    </citation>
    <scope>NUCLEOTIDE SEQUENCE [LARGE SCALE GENOMIC DNA]</scope>
    <source>
        <tissue evidence="1">Flower</tissue>
    </source>
</reference>